<reference evidence="1" key="1">
    <citation type="journal article" date="2013" name="PLoS ONE">
        <title>Direct detection of alternative open reading frames translation products in human significantly expands the proteome.</title>
        <authorList>
            <person name="Vanderperre B."/>
            <person name="Lucier J.-F."/>
            <person name="Motard J."/>
            <person name="Tremblay G."/>
            <person name="Vanderperre S."/>
            <person name="Wisztorski M."/>
            <person name="Salzet M."/>
            <person name="Boisvert F.-M."/>
            <person name="Roucou X."/>
        </authorList>
    </citation>
    <scope>NUCLEOTIDE SEQUENCE</scope>
</reference>
<gene>
    <name evidence="1" type="primary">ATP5H</name>
</gene>
<dbReference type="EMBL" id="HF583854">
    <property type="protein sequence ID" value="CCQ43351.1"/>
    <property type="molecule type" value="Genomic_DNA"/>
</dbReference>
<organism evidence="1">
    <name type="scientific">Homo sapiens</name>
    <name type="common">Human</name>
    <dbReference type="NCBI Taxonomy" id="9606"/>
    <lineage>
        <taxon>Eukaryota</taxon>
        <taxon>Metazoa</taxon>
        <taxon>Chordata</taxon>
        <taxon>Craniata</taxon>
        <taxon>Vertebrata</taxon>
        <taxon>Euteleostomi</taxon>
        <taxon>Mammalia</taxon>
        <taxon>Eutheria</taxon>
        <taxon>Euarchontoglires</taxon>
        <taxon>Primates</taxon>
        <taxon>Haplorrhini</taxon>
        <taxon>Catarrhini</taxon>
        <taxon>Hominidae</taxon>
        <taxon>Homo</taxon>
    </lineage>
</organism>
<dbReference type="AlphaFoldDB" id="L8E9E1"/>
<evidence type="ECO:0000313" key="1">
    <source>
        <dbReference type="EMBL" id="CCQ43351.1"/>
    </source>
</evidence>
<protein>
    <submittedName>
        <fullName evidence="1">Alternative protein ATP5H</fullName>
    </submittedName>
</protein>
<dbReference type="ChiTaRS" id="ATP5H">
    <property type="organism name" value="human"/>
</dbReference>
<proteinExistence type="predicted"/>
<accession>L8E9E1</accession>
<sequence>MRPSPPGWLLYLRIHQLSTGLTTRPMWPRLAWWMTLRRSLMR</sequence>
<name>L8E9E1_HUMAN</name>